<evidence type="ECO:0000313" key="1">
    <source>
        <dbReference type="EMBL" id="CAG8775785.1"/>
    </source>
</evidence>
<feature type="non-terminal residue" evidence="1">
    <location>
        <position position="190"/>
    </location>
</feature>
<name>A0ABN7VIP0_GIGMA</name>
<proteinExistence type="predicted"/>
<evidence type="ECO:0000313" key="2">
    <source>
        <dbReference type="Proteomes" id="UP000789901"/>
    </source>
</evidence>
<accession>A0ABN7VIP0</accession>
<organism evidence="1 2">
    <name type="scientific">Gigaspora margarita</name>
    <dbReference type="NCBI Taxonomy" id="4874"/>
    <lineage>
        <taxon>Eukaryota</taxon>
        <taxon>Fungi</taxon>
        <taxon>Fungi incertae sedis</taxon>
        <taxon>Mucoromycota</taxon>
        <taxon>Glomeromycotina</taxon>
        <taxon>Glomeromycetes</taxon>
        <taxon>Diversisporales</taxon>
        <taxon>Gigasporaceae</taxon>
        <taxon>Gigaspora</taxon>
    </lineage>
</organism>
<sequence length="190" mass="21258">MELRRLQTFLQEGNAKLVGKKVQHQKALSLQKKLGGVTTFDISEDDQSMKLCVDVILLKLRTMGPVEGGIRRSPGWPSDFPQFEVTGIESSGRVDYAIIKAEKIVCVVEAKKNLPGIGMAQNIMQCKSACDNTKEEGKSPYEYVYGIITTATEWYFLLYGMEGIYATTGTEFRISLMEDTLSDPDTLRKE</sequence>
<comment type="caution">
    <text evidence="1">The sequence shown here is derived from an EMBL/GenBank/DDBJ whole genome shotgun (WGS) entry which is preliminary data.</text>
</comment>
<keyword evidence="2" id="KW-1185">Reference proteome</keyword>
<gene>
    <name evidence="1" type="ORF">GMARGA_LOCUS19060</name>
</gene>
<dbReference type="Proteomes" id="UP000789901">
    <property type="component" value="Unassembled WGS sequence"/>
</dbReference>
<protein>
    <submittedName>
        <fullName evidence="1">42234_t:CDS:1</fullName>
    </submittedName>
</protein>
<dbReference type="EMBL" id="CAJVQB010015654">
    <property type="protein sequence ID" value="CAG8775785.1"/>
    <property type="molecule type" value="Genomic_DNA"/>
</dbReference>
<reference evidence="1 2" key="1">
    <citation type="submission" date="2021-06" db="EMBL/GenBank/DDBJ databases">
        <authorList>
            <person name="Kallberg Y."/>
            <person name="Tangrot J."/>
            <person name="Rosling A."/>
        </authorList>
    </citation>
    <scope>NUCLEOTIDE SEQUENCE [LARGE SCALE GENOMIC DNA]</scope>
    <source>
        <strain evidence="1 2">120-4 pot B 10/14</strain>
    </source>
</reference>